<dbReference type="CDD" id="cd05466">
    <property type="entry name" value="PBP2_LTTR_substrate"/>
    <property type="match status" value="1"/>
</dbReference>
<dbReference type="AlphaFoldDB" id="A0A087DPT3"/>
<dbReference type="PRINTS" id="PR00039">
    <property type="entry name" value="HTHLYSR"/>
</dbReference>
<dbReference type="PROSITE" id="PS50931">
    <property type="entry name" value="HTH_LYSR"/>
    <property type="match status" value="1"/>
</dbReference>
<dbReference type="STRING" id="762211.BSTEL_0254"/>
<dbReference type="InterPro" id="IPR036388">
    <property type="entry name" value="WH-like_DNA-bd_sf"/>
</dbReference>
<keyword evidence="4" id="KW-0804">Transcription</keyword>
<evidence type="ECO:0000259" key="5">
    <source>
        <dbReference type="PROSITE" id="PS50931"/>
    </source>
</evidence>
<dbReference type="Gene3D" id="1.10.10.10">
    <property type="entry name" value="Winged helix-like DNA-binding domain superfamily/Winged helix DNA-binding domain"/>
    <property type="match status" value="1"/>
</dbReference>
<comment type="similarity">
    <text evidence="1">Belongs to the LysR transcriptional regulatory family.</text>
</comment>
<organism evidence="6 7">
    <name type="scientific">Bifidobacterium stellenboschense</name>
    <dbReference type="NCBI Taxonomy" id="762211"/>
    <lineage>
        <taxon>Bacteria</taxon>
        <taxon>Bacillati</taxon>
        <taxon>Actinomycetota</taxon>
        <taxon>Actinomycetes</taxon>
        <taxon>Bifidobacteriales</taxon>
        <taxon>Bifidobacteriaceae</taxon>
        <taxon>Bifidobacterium</taxon>
    </lineage>
</organism>
<gene>
    <name evidence="6" type="ORF">BSTEL_0254</name>
</gene>
<keyword evidence="3" id="KW-0238">DNA-binding</keyword>
<dbReference type="InterPro" id="IPR000847">
    <property type="entry name" value="LysR_HTH_N"/>
</dbReference>
<sequence>MELRVLKYFLAVAEEGNITWAAQLLRISQPTLSRQLKQLEEELGVTLFERGPHAITLTEEGRLLRNRAQTIVSLADKTEVDLKRSTGDLSGDITAGCGEVGGMSYLARRMAEFRKAHPAVRFHVVSTTADVIQDQLEQGLMDFGLLADPVDTERYEYLHTGISDHWSAMVPDGHPLQTRESLAPSDLVTEPLLLPSREPVRRVVMHWFGSLAPQAVIAGTCNLPANGAAMAANGLGLYLCLDYGASYPGVRAVPLTPMFESSSVLVWKKQGVSSPAAGAFARFLRA</sequence>
<proteinExistence type="inferred from homology"/>
<feature type="domain" description="HTH lysR-type" evidence="5">
    <location>
        <begin position="1"/>
        <end position="58"/>
    </location>
</feature>
<evidence type="ECO:0000256" key="3">
    <source>
        <dbReference type="ARBA" id="ARBA00023125"/>
    </source>
</evidence>
<dbReference type="OrthoDB" id="3181812at2"/>
<dbReference type="eggNOG" id="COG0583">
    <property type="taxonomic scope" value="Bacteria"/>
</dbReference>
<reference evidence="6 7" key="1">
    <citation type="submission" date="2014-03" db="EMBL/GenBank/DDBJ databases">
        <title>Genomics of Bifidobacteria.</title>
        <authorList>
            <person name="Ventura M."/>
            <person name="Milani C."/>
            <person name="Lugli G.A."/>
        </authorList>
    </citation>
    <scope>NUCLEOTIDE SEQUENCE [LARGE SCALE GENOMIC DNA]</scope>
    <source>
        <strain evidence="6 7">DSM 23968</strain>
    </source>
</reference>
<dbReference type="SUPFAM" id="SSF46785">
    <property type="entry name" value="Winged helix' DNA-binding domain"/>
    <property type="match status" value="1"/>
</dbReference>
<dbReference type="EMBL" id="JGZP01000012">
    <property type="protein sequence ID" value="KFI97533.1"/>
    <property type="molecule type" value="Genomic_DNA"/>
</dbReference>
<evidence type="ECO:0000256" key="2">
    <source>
        <dbReference type="ARBA" id="ARBA00023015"/>
    </source>
</evidence>
<dbReference type="InterPro" id="IPR005119">
    <property type="entry name" value="LysR_subst-bd"/>
</dbReference>
<evidence type="ECO:0000313" key="7">
    <source>
        <dbReference type="Proteomes" id="UP000029004"/>
    </source>
</evidence>
<dbReference type="PANTHER" id="PTHR30346">
    <property type="entry name" value="TRANSCRIPTIONAL DUAL REGULATOR HCAR-RELATED"/>
    <property type="match status" value="1"/>
</dbReference>
<dbReference type="Pfam" id="PF03466">
    <property type="entry name" value="LysR_substrate"/>
    <property type="match status" value="1"/>
</dbReference>
<dbReference type="GO" id="GO:0032993">
    <property type="term" value="C:protein-DNA complex"/>
    <property type="evidence" value="ECO:0007669"/>
    <property type="project" value="TreeGrafter"/>
</dbReference>
<evidence type="ECO:0000256" key="4">
    <source>
        <dbReference type="ARBA" id="ARBA00023163"/>
    </source>
</evidence>
<dbReference type="FunFam" id="1.10.10.10:FF:000001">
    <property type="entry name" value="LysR family transcriptional regulator"/>
    <property type="match status" value="1"/>
</dbReference>
<accession>A0A087DPT3</accession>
<dbReference type="GO" id="GO:0003700">
    <property type="term" value="F:DNA-binding transcription factor activity"/>
    <property type="evidence" value="ECO:0007669"/>
    <property type="project" value="InterPro"/>
</dbReference>
<keyword evidence="7" id="KW-1185">Reference proteome</keyword>
<evidence type="ECO:0000313" key="6">
    <source>
        <dbReference type="EMBL" id="KFI97533.1"/>
    </source>
</evidence>
<dbReference type="GO" id="GO:0003677">
    <property type="term" value="F:DNA binding"/>
    <property type="evidence" value="ECO:0007669"/>
    <property type="project" value="UniProtKB-KW"/>
</dbReference>
<dbReference type="Proteomes" id="UP000029004">
    <property type="component" value="Unassembled WGS sequence"/>
</dbReference>
<dbReference type="InterPro" id="IPR036390">
    <property type="entry name" value="WH_DNA-bd_sf"/>
</dbReference>
<dbReference type="SUPFAM" id="SSF53850">
    <property type="entry name" value="Periplasmic binding protein-like II"/>
    <property type="match status" value="1"/>
</dbReference>
<keyword evidence="2" id="KW-0805">Transcription regulation</keyword>
<comment type="caution">
    <text evidence="6">The sequence shown here is derived from an EMBL/GenBank/DDBJ whole genome shotgun (WGS) entry which is preliminary data.</text>
</comment>
<dbReference type="PANTHER" id="PTHR30346:SF28">
    <property type="entry name" value="HTH-TYPE TRANSCRIPTIONAL REGULATOR CYNR"/>
    <property type="match status" value="1"/>
</dbReference>
<name>A0A087DPT3_9BIFI</name>
<evidence type="ECO:0000256" key="1">
    <source>
        <dbReference type="ARBA" id="ARBA00009437"/>
    </source>
</evidence>
<protein>
    <submittedName>
        <fullName evidence="6">LysR substrate binding domain-containing protein</fullName>
    </submittedName>
</protein>
<dbReference type="Pfam" id="PF00126">
    <property type="entry name" value="HTH_1"/>
    <property type="match status" value="1"/>
</dbReference>
<dbReference type="Gene3D" id="3.40.190.290">
    <property type="match status" value="1"/>
</dbReference>